<protein>
    <submittedName>
        <fullName evidence="2">Uncharacterized protein</fullName>
    </submittedName>
</protein>
<sequence length="187" mass="21879">MEGRMTSNIIEVNINERHHRNGIDMLRSKKIKKKIELRNDRCYLLSYSIQERKKNKESFKIISWIAKSCVLNFFLCIILIIRVWTQIETICTLSLFNVVRQLNEVDYFKLVFGGLAINGETYCKQLEPILLVGIFTIEKNLKINPKLNPFNFNLQFNLKLTCTFPFLDSFSTFPFPTGLVGEESRKS</sequence>
<name>A0A3M7RDH3_BRAPC</name>
<dbReference type="Proteomes" id="UP000276133">
    <property type="component" value="Unassembled WGS sequence"/>
</dbReference>
<reference evidence="2 3" key="1">
    <citation type="journal article" date="2018" name="Sci. Rep.">
        <title>Genomic signatures of local adaptation to the degree of environmental predictability in rotifers.</title>
        <authorList>
            <person name="Franch-Gras L."/>
            <person name="Hahn C."/>
            <person name="Garcia-Roger E.M."/>
            <person name="Carmona M.J."/>
            <person name="Serra M."/>
            <person name="Gomez A."/>
        </authorList>
    </citation>
    <scope>NUCLEOTIDE SEQUENCE [LARGE SCALE GENOMIC DNA]</scope>
    <source>
        <strain evidence="2">HYR1</strain>
    </source>
</reference>
<dbReference type="EMBL" id="REGN01003643">
    <property type="protein sequence ID" value="RNA21570.1"/>
    <property type="molecule type" value="Genomic_DNA"/>
</dbReference>
<proteinExistence type="predicted"/>
<keyword evidence="1" id="KW-1133">Transmembrane helix</keyword>
<evidence type="ECO:0000256" key="1">
    <source>
        <dbReference type="SAM" id="Phobius"/>
    </source>
</evidence>
<dbReference type="AlphaFoldDB" id="A0A3M7RDH3"/>
<keyword evidence="3" id="KW-1185">Reference proteome</keyword>
<accession>A0A3M7RDH3</accession>
<feature type="transmembrane region" description="Helical" evidence="1">
    <location>
        <begin position="61"/>
        <end position="84"/>
    </location>
</feature>
<organism evidence="2 3">
    <name type="scientific">Brachionus plicatilis</name>
    <name type="common">Marine rotifer</name>
    <name type="synonym">Brachionus muelleri</name>
    <dbReference type="NCBI Taxonomy" id="10195"/>
    <lineage>
        <taxon>Eukaryota</taxon>
        <taxon>Metazoa</taxon>
        <taxon>Spiralia</taxon>
        <taxon>Gnathifera</taxon>
        <taxon>Rotifera</taxon>
        <taxon>Eurotatoria</taxon>
        <taxon>Monogononta</taxon>
        <taxon>Pseudotrocha</taxon>
        <taxon>Ploima</taxon>
        <taxon>Brachionidae</taxon>
        <taxon>Brachionus</taxon>
    </lineage>
</organism>
<evidence type="ECO:0000313" key="2">
    <source>
        <dbReference type="EMBL" id="RNA21570.1"/>
    </source>
</evidence>
<keyword evidence="1" id="KW-0472">Membrane</keyword>
<evidence type="ECO:0000313" key="3">
    <source>
        <dbReference type="Proteomes" id="UP000276133"/>
    </source>
</evidence>
<keyword evidence="1" id="KW-0812">Transmembrane</keyword>
<comment type="caution">
    <text evidence="2">The sequence shown here is derived from an EMBL/GenBank/DDBJ whole genome shotgun (WGS) entry which is preliminary data.</text>
</comment>
<gene>
    <name evidence="2" type="ORF">BpHYR1_045773</name>
</gene>